<evidence type="ECO:0000313" key="2">
    <source>
        <dbReference type="EMBL" id="RKP22437.1"/>
    </source>
</evidence>
<dbReference type="OrthoDB" id="274683at2759"/>
<accession>A0A4P9YRI7</accession>
<sequence length="152" mass="16465">MRPGRSLACSIWSGFATQRACLATATGTGTGVWTPESKRTGVIGIKIGMTGLWDEWGVRHPVTVLKMEDVQVVQARPSEHEPGMVQLQTGAVNQLPQRVPKPMLGHFSKAGVSPKKRLHSFQVTEDAQLPVGTVLDASHFVPGQYVDVQAPR</sequence>
<dbReference type="Proteomes" id="UP000278143">
    <property type="component" value="Unassembled WGS sequence"/>
</dbReference>
<dbReference type="AlphaFoldDB" id="A0A4P9YRI7"/>
<protein>
    <submittedName>
        <fullName evidence="2">Translation protein</fullName>
    </submittedName>
</protein>
<evidence type="ECO:0000313" key="3">
    <source>
        <dbReference type="Proteomes" id="UP000278143"/>
    </source>
</evidence>
<dbReference type="PANTHER" id="PTHR11229:SF8">
    <property type="entry name" value="LARGE RIBOSOMAL SUBUNIT PROTEIN UL3M"/>
    <property type="match status" value="1"/>
</dbReference>
<gene>
    <name evidence="2" type="ORF">SYNPS1DRAFT_25818</name>
</gene>
<feature type="signal peptide" evidence="1">
    <location>
        <begin position="1"/>
        <end position="23"/>
    </location>
</feature>
<dbReference type="Gene3D" id="2.40.30.10">
    <property type="entry name" value="Translation factors"/>
    <property type="match status" value="1"/>
</dbReference>
<feature type="chain" id="PRO_5020765524" evidence="1">
    <location>
        <begin position="24"/>
        <end position="152"/>
    </location>
</feature>
<evidence type="ECO:0000256" key="1">
    <source>
        <dbReference type="SAM" id="SignalP"/>
    </source>
</evidence>
<keyword evidence="3" id="KW-1185">Reference proteome</keyword>
<organism evidence="2 3">
    <name type="scientific">Syncephalis pseudoplumigaleata</name>
    <dbReference type="NCBI Taxonomy" id="1712513"/>
    <lineage>
        <taxon>Eukaryota</taxon>
        <taxon>Fungi</taxon>
        <taxon>Fungi incertae sedis</taxon>
        <taxon>Zoopagomycota</taxon>
        <taxon>Zoopagomycotina</taxon>
        <taxon>Zoopagomycetes</taxon>
        <taxon>Zoopagales</taxon>
        <taxon>Piptocephalidaceae</taxon>
        <taxon>Syncephalis</taxon>
    </lineage>
</organism>
<keyword evidence="1" id="KW-0732">Signal</keyword>
<reference evidence="3" key="1">
    <citation type="journal article" date="2018" name="Nat. Microbiol.">
        <title>Leveraging single-cell genomics to expand the fungal tree of life.</title>
        <authorList>
            <person name="Ahrendt S.R."/>
            <person name="Quandt C.A."/>
            <person name="Ciobanu D."/>
            <person name="Clum A."/>
            <person name="Salamov A."/>
            <person name="Andreopoulos B."/>
            <person name="Cheng J.F."/>
            <person name="Woyke T."/>
            <person name="Pelin A."/>
            <person name="Henrissat B."/>
            <person name="Reynolds N.K."/>
            <person name="Benny G.L."/>
            <person name="Smith M.E."/>
            <person name="James T.Y."/>
            <person name="Grigoriev I.V."/>
        </authorList>
    </citation>
    <scope>NUCLEOTIDE SEQUENCE [LARGE SCALE GENOMIC DNA]</scope>
    <source>
        <strain evidence="3">Benny S71-1</strain>
    </source>
</reference>
<dbReference type="InterPro" id="IPR019927">
    <property type="entry name" value="Ribosomal_uL3_bac/org-type"/>
</dbReference>
<dbReference type="SUPFAM" id="SSF50447">
    <property type="entry name" value="Translation proteins"/>
    <property type="match status" value="1"/>
</dbReference>
<dbReference type="GO" id="GO:0005762">
    <property type="term" value="C:mitochondrial large ribosomal subunit"/>
    <property type="evidence" value="ECO:0007669"/>
    <property type="project" value="TreeGrafter"/>
</dbReference>
<dbReference type="EMBL" id="KZ992104">
    <property type="protein sequence ID" value="RKP22437.1"/>
    <property type="molecule type" value="Genomic_DNA"/>
</dbReference>
<name>A0A4P9YRI7_9FUNG</name>
<dbReference type="GO" id="GO:0003735">
    <property type="term" value="F:structural constituent of ribosome"/>
    <property type="evidence" value="ECO:0007669"/>
    <property type="project" value="InterPro"/>
</dbReference>
<dbReference type="InterPro" id="IPR009000">
    <property type="entry name" value="Transl_B-barrel_sf"/>
</dbReference>
<dbReference type="GO" id="GO:0006412">
    <property type="term" value="P:translation"/>
    <property type="evidence" value="ECO:0007669"/>
    <property type="project" value="InterPro"/>
</dbReference>
<proteinExistence type="predicted"/>
<dbReference type="PANTHER" id="PTHR11229">
    <property type="entry name" value="50S RIBOSOMAL PROTEIN L3"/>
    <property type="match status" value="1"/>
</dbReference>